<evidence type="ECO:0000256" key="2">
    <source>
        <dbReference type="ARBA" id="ARBA00022771"/>
    </source>
</evidence>
<name>A0A9N8EFP9_9STRA</name>
<dbReference type="GO" id="GO:0008270">
    <property type="term" value="F:zinc ion binding"/>
    <property type="evidence" value="ECO:0007669"/>
    <property type="project" value="UniProtKB-KW"/>
</dbReference>
<organism evidence="6 7">
    <name type="scientific">Seminavis robusta</name>
    <dbReference type="NCBI Taxonomy" id="568900"/>
    <lineage>
        <taxon>Eukaryota</taxon>
        <taxon>Sar</taxon>
        <taxon>Stramenopiles</taxon>
        <taxon>Ochrophyta</taxon>
        <taxon>Bacillariophyta</taxon>
        <taxon>Bacillariophyceae</taxon>
        <taxon>Bacillariophycidae</taxon>
        <taxon>Naviculales</taxon>
        <taxon>Naviculaceae</taxon>
        <taxon>Seminavis</taxon>
    </lineage>
</organism>
<dbReference type="EMBL" id="CAICTM010001124">
    <property type="protein sequence ID" value="CAB9520702.1"/>
    <property type="molecule type" value="Genomic_DNA"/>
</dbReference>
<dbReference type="PROSITE" id="PS50865">
    <property type="entry name" value="ZF_MYND_2"/>
    <property type="match status" value="1"/>
</dbReference>
<dbReference type="Gene3D" id="6.10.140.2220">
    <property type="match status" value="1"/>
</dbReference>
<dbReference type="Pfam" id="PF01753">
    <property type="entry name" value="zf-MYND"/>
    <property type="match status" value="1"/>
</dbReference>
<keyword evidence="2 4" id="KW-0863">Zinc-finger</keyword>
<protein>
    <submittedName>
        <fullName evidence="6">MYND finger</fullName>
    </submittedName>
</protein>
<keyword evidence="3" id="KW-0862">Zinc</keyword>
<evidence type="ECO:0000259" key="5">
    <source>
        <dbReference type="PROSITE" id="PS50865"/>
    </source>
</evidence>
<accession>A0A9N8EFP9</accession>
<proteinExistence type="predicted"/>
<dbReference type="OrthoDB" id="48351at2759"/>
<dbReference type="AlphaFoldDB" id="A0A9N8EFP9"/>
<evidence type="ECO:0000313" key="6">
    <source>
        <dbReference type="EMBL" id="CAB9520702.1"/>
    </source>
</evidence>
<keyword evidence="7" id="KW-1185">Reference proteome</keyword>
<evidence type="ECO:0000313" key="7">
    <source>
        <dbReference type="Proteomes" id="UP001153069"/>
    </source>
</evidence>
<gene>
    <name evidence="6" type="ORF">SEMRO_1126_G244140.1</name>
</gene>
<evidence type="ECO:0000256" key="4">
    <source>
        <dbReference type="PROSITE-ProRule" id="PRU00134"/>
    </source>
</evidence>
<keyword evidence="1" id="KW-0479">Metal-binding</keyword>
<dbReference type="SUPFAM" id="SSF144232">
    <property type="entry name" value="HIT/MYND zinc finger-like"/>
    <property type="match status" value="1"/>
</dbReference>
<reference evidence="6" key="1">
    <citation type="submission" date="2020-06" db="EMBL/GenBank/DDBJ databases">
        <authorList>
            <consortium name="Plant Systems Biology data submission"/>
        </authorList>
    </citation>
    <scope>NUCLEOTIDE SEQUENCE</scope>
    <source>
        <strain evidence="6">D6</strain>
    </source>
</reference>
<evidence type="ECO:0000256" key="3">
    <source>
        <dbReference type="ARBA" id="ARBA00022833"/>
    </source>
</evidence>
<dbReference type="InterPro" id="IPR002893">
    <property type="entry name" value="Znf_MYND"/>
</dbReference>
<dbReference type="Proteomes" id="UP001153069">
    <property type="component" value="Unassembled WGS sequence"/>
</dbReference>
<sequence length="517" mass="57926">MVNKKKLRKQQKMGKIQGTVKKAPTFVVGPAPKDGSRVHSDDAIAEDIQKIKRHELDVDGIVVIHPTFSNLPFLHYAAYGGDVRLLQEVVALGAAIDLPASPMMMEDDKVPLRQGTTALLLVIEILASYALMPLDFWQFLRSHYNNDAERHLDNMENCAIRLVELGADCSRKTVLPDSSSTSDFSSHGGMMRSAGLNGKSIKELAVISGRTRLIQAVRQFETKQDTIAKAHCRCGSRLPWMQCHGSAPKDGQHSHFFVDKKDGKVQFRLSPSAPCPCGHGEKTYFSCCWKGTHKVEYLHDEATTRTELFLTPTAFPIEEISEVFEKLKEENGLHGLYGYPKPNMSYEERRAWHADRIRSGFLSAAGMVGMQHLGEASTMNPWDADVYDPEVYAGCFERLDDYFFWTHLHWHITKLELLARVREWNVALEQYCDEKGLVGEERDAVVKKHTASPLAPCANPSCDAVEASVKEFRKCSSCMVVAYCSRSCQQEHWEGGHKGGCVDQVGDTKLYQGICRA</sequence>
<feature type="domain" description="MYND-type" evidence="5">
    <location>
        <begin position="459"/>
        <end position="501"/>
    </location>
</feature>
<evidence type="ECO:0000256" key="1">
    <source>
        <dbReference type="ARBA" id="ARBA00022723"/>
    </source>
</evidence>
<comment type="caution">
    <text evidence="6">The sequence shown here is derived from an EMBL/GenBank/DDBJ whole genome shotgun (WGS) entry which is preliminary data.</text>
</comment>